<keyword evidence="3" id="KW-1185">Reference proteome</keyword>
<name>A0A246K2L9_9SPHN</name>
<gene>
    <name evidence="2" type="ORF">CDQ92_00900</name>
</gene>
<dbReference type="SUPFAM" id="SSF47598">
    <property type="entry name" value="Ribbon-helix-helix"/>
    <property type="match status" value="1"/>
</dbReference>
<feature type="domain" description="Antitoxin FitA-like ribbon-helix-helix" evidence="1">
    <location>
        <begin position="3"/>
        <end position="39"/>
    </location>
</feature>
<sequence length="89" mass="9923">MGAVTIRNLDDTIKHNARLAAAANGRSLEAELRALLERTYAHRQDERAARIRAMSGREFVEHLVKVANGAELDLPERTIDPDRDIFGAD</sequence>
<organism evidence="2 3">
    <name type="scientific">Sphingopyxis bauzanensis</name>
    <dbReference type="NCBI Taxonomy" id="651663"/>
    <lineage>
        <taxon>Bacteria</taxon>
        <taxon>Pseudomonadati</taxon>
        <taxon>Pseudomonadota</taxon>
        <taxon>Alphaproteobacteria</taxon>
        <taxon>Sphingomonadales</taxon>
        <taxon>Sphingomonadaceae</taxon>
        <taxon>Sphingopyxis</taxon>
    </lineage>
</organism>
<dbReference type="AlphaFoldDB" id="A0A246K2L9"/>
<accession>A0A246K2L9</accession>
<dbReference type="OrthoDB" id="2389872at2"/>
<dbReference type="InterPro" id="IPR010985">
    <property type="entry name" value="Ribbon_hlx_hlx"/>
</dbReference>
<evidence type="ECO:0000313" key="3">
    <source>
        <dbReference type="Proteomes" id="UP000197361"/>
    </source>
</evidence>
<dbReference type="RefSeq" id="WP_088440494.1">
    <property type="nucleotide sequence ID" value="NZ_BMMC01000015.1"/>
</dbReference>
<comment type="caution">
    <text evidence="2">The sequence shown here is derived from an EMBL/GenBank/DDBJ whole genome shotgun (WGS) entry which is preliminary data.</text>
</comment>
<evidence type="ECO:0000313" key="2">
    <source>
        <dbReference type="EMBL" id="OWQ99752.1"/>
    </source>
</evidence>
<dbReference type="GO" id="GO:0006355">
    <property type="term" value="P:regulation of DNA-templated transcription"/>
    <property type="evidence" value="ECO:0007669"/>
    <property type="project" value="InterPro"/>
</dbReference>
<dbReference type="Proteomes" id="UP000197361">
    <property type="component" value="Unassembled WGS sequence"/>
</dbReference>
<protein>
    <submittedName>
        <fullName evidence="2">Plasmid stabilization protein</fullName>
    </submittedName>
</protein>
<reference evidence="2 3" key="1">
    <citation type="journal article" date="2010" name="Int. J. Syst. Evol. Microbiol.">
        <title>Sphingopyxis bauzanensis sp. nov., a psychrophilic bacterium isolated from soil.</title>
        <authorList>
            <person name="Zhang D.C."/>
            <person name="Liu H.C."/>
            <person name="Xin Y.H."/>
            <person name="Zhou Y.G."/>
            <person name="Schinner F."/>
            <person name="Margesin R."/>
        </authorList>
    </citation>
    <scope>NUCLEOTIDE SEQUENCE [LARGE SCALE GENOMIC DNA]</scope>
    <source>
        <strain evidence="2 3">DSM 22271</strain>
    </source>
</reference>
<dbReference type="InterPro" id="IPR053853">
    <property type="entry name" value="FitA-like_RHH"/>
</dbReference>
<proteinExistence type="predicted"/>
<evidence type="ECO:0000259" key="1">
    <source>
        <dbReference type="Pfam" id="PF22513"/>
    </source>
</evidence>
<dbReference type="EMBL" id="NISK01000001">
    <property type="protein sequence ID" value="OWQ99752.1"/>
    <property type="molecule type" value="Genomic_DNA"/>
</dbReference>
<dbReference type="Pfam" id="PF22513">
    <property type="entry name" value="FitA-like_RHH"/>
    <property type="match status" value="1"/>
</dbReference>